<dbReference type="KEGG" id="sde:Sde_0715"/>
<dbReference type="Proteomes" id="UP000001947">
    <property type="component" value="Chromosome"/>
</dbReference>
<evidence type="ECO:0000313" key="2">
    <source>
        <dbReference type="EMBL" id="ABD79977.1"/>
    </source>
</evidence>
<dbReference type="OrthoDB" id="5497289at2"/>
<name>Q21MV2_SACD2</name>
<keyword evidence="3" id="KW-1185">Reference proteome</keyword>
<reference evidence="2 3" key="1">
    <citation type="journal article" date="2008" name="PLoS Genet.">
        <title>Complete genome sequence of the complex carbohydrate-degrading marine bacterium, Saccharophagus degradans strain 2-40 T.</title>
        <authorList>
            <person name="Weiner R.M."/>
            <person name="Taylor L.E.II."/>
            <person name="Henrissat B."/>
            <person name="Hauser L."/>
            <person name="Land M."/>
            <person name="Coutinho P.M."/>
            <person name="Rancurel C."/>
            <person name="Saunders E.H."/>
            <person name="Longmire A.G."/>
            <person name="Zhang H."/>
            <person name="Bayer E.A."/>
            <person name="Gilbert H.J."/>
            <person name="Larimer F."/>
            <person name="Zhulin I.B."/>
            <person name="Ekborg N.A."/>
            <person name="Lamed R."/>
            <person name="Richardson P.M."/>
            <person name="Borovok I."/>
            <person name="Hutcheson S."/>
        </authorList>
    </citation>
    <scope>NUCLEOTIDE SEQUENCE [LARGE SCALE GENOMIC DNA]</scope>
    <source>
        <strain evidence="3">2-40 / ATCC 43961 / DSM 17024</strain>
    </source>
</reference>
<evidence type="ECO:0000259" key="1">
    <source>
        <dbReference type="Pfam" id="PF10137"/>
    </source>
</evidence>
<sequence length="287" mass="31909">MKEQPFSQKKPNLLVPRDNAAKALQERIDKGRALQETNFQSIEQLSDVRAEQDKWNDYNIEYLSRCFDVPTISEEHSNVSGWAALVMNPSPLQRIKMFKDGIGKQITSLESILERLELIPEPSSTASFSQKATKTSSGDLSSVFIVHGHDDAAKVTVARFVEKLGLKAIILHEQPDKGQTIIEKFESNASNVGFAIVLLTPDDIASSKATPEDTMPRARQNVVLELGYFCGSLGRDKVCVLYKDEVEIPSDYLGVIYMPFGSGDSWHFKLAREMKSAGLDIDLNSAL</sequence>
<dbReference type="AlphaFoldDB" id="Q21MV2"/>
<dbReference type="InterPro" id="IPR019302">
    <property type="entry name" value="CAP12/PCTIR_TIR_dom"/>
</dbReference>
<protein>
    <submittedName>
        <fullName evidence="2">Nucleotide-binding protein containing TIR-like protein domain-like protein</fullName>
    </submittedName>
</protein>
<gene>
    <name evidence="2" type="ordered locus">Sde_0715</name>
</gene>
<feature type="domain" description="CD-NTase-associated protein 12/Pycsar effector protein TIR" evidence="1">
    <location>
        <begin position="143"/>
        <end position="260"/>
    </location>
</feature>
<dbReference type="EMBL" id="CP000282">
    <property type="protein sequence ID" value="ABD79977.1"/>
    <property type="molecule type" value="Genomic_DNA"/>
</dbReference>
<dbReference type="GO" id="GO:0050135">
    <property type="term" value="F:NADP+ nucleosidase activity"/>
    <property type="evidence" value="ECO:0007669"/>
    <property type="project" value="InterPro"/>
</dbReference>
<dbReference type="eggNOG" id="COG4271">
    <property type="taxonomic scope" value="Bacteria"/>
</dbReference>
<dbReference type="HOGENOM" id="CLU_062182_0_0_6"/>
<evidence type="ECO:0000313" key="3">
    <source>
        <dbReference type="Proteomes" id="UP000001947"/>
    </source>
</evidence>
<proteinExistence type="predicted"/>
<accession>Q21MV2</accession>
<organism evidence="2 3">
    <name type="scientific">Saccharophagus degradans (strain 2-40 / ATCC 43961 / DSM 17024)</name>
    <dbReference type="NCBI Taxonomy" id="203122"/>
    <lineage>
        <taxon>Bacteria</taxon>
        <taxon>Pseudomonadati</taxon>
        <taxon>Pseudomonadota</taxon>
        <taxon>Gammaproteobacteria</taxon>
        <taxon>Cellvibrionales</taxon>
        <taxon>Cellvibrionaceae</taxon>
        <taxon>Saccharophagus</taxon>
    </lineage>
</organism>
<dbReference type="Pfam" id="PF10137">
    <property type="entry name" value="CAP12-PCTIR_TIR"/>
    <property type="match status" value="1"/>
</dbReference>